<keyword evidence="4" id="KW-1185">Reference proteome</keyword>
<gene>
    <name evidence="3" type="ORF">BN1708_015174</name>
</gene>
<dbReference type="AlphaFoldDB" id="A0A0G4M357"/>
<dbReference type="STRING" id="100787.A0A0G4M357"/>
<name>A0A0G4M357_VERLO</name>
<sequence length="269" mass="29434">MSAATAKKPPAAGVGRVASTDPTASPSSSPARSAHRSTPSVSGAGGAGAVSRTRSTRTGTPTRPVAGRKDSPLNSATDADQDARAELVTQLEDLKERLSKAEISAEQYRKQAEVLQTRLDDALEASAKLEEKVHENEELAETLRNEKRDAARQMREMEAIYEAERSSMNKEKEDMANREEEMQMVIQRLKDSLAQRANNDDDVRPSRQRLSTPLALSPALSWHKHSSGTLQSLAPRHHGTTANVLPSTFALRRGRLRAPILPEPQRFAK</sequence>
<evidence type="ECO:0000313" key="3">
    <source>
        <dbReference type="EMBL" id="CRK28285.1"/>
    </source>
</evidence>
<feature type="compositionally biased region" description="Low complexity" evidence="2">
    <location>
        <begin position="49"/>
        <end position="65"/>
    </location>
</feature>
<evidence type="ECO:0000313" key="4">
    <source>
        <dbReference type="Proteomes" id="UP000044602"/>
    </source>
</evidence>
<organism evidence="3 4">
    <name type="scientific">Verticillium longisporum</name>
    <name type="common">Verticillium dahliae var. longisporum</name>
    <dbReference type="NCBI Taxonomy" id="100787"/>
    <lineage>
        <taxon>Eukaryota</taxon>
        <taxon>Fungi</taxon>
        <taxon>Dikarya</taxon>
        <taxon>Ascomycota</taxon>
        <taxon>Pezizomycotina</taxon>
        <taxon>Sordariomycetes</taxon>
        <taxon>Hypocreomycetidae</taxon>
        <taxon>Glomerellales</taxon>
        <taxon>Plectosphaerellaceae</taxon>
        <taxon>Verticillium</taxon>
    </lineage>
</organism>
<feature type="compositionally biased region" description="Low complexity" evidence="2">
    <location>
        <begin position="18"/>
        <end position="42"/>
    </location>
</feature>
<evidence type="ECO:0000256" key="2">
    <source>
        <dbReference type="SAM" id="MobiDB-lite"/>
    </source>
</evidence>
<feature type="region of interest" description="Disordered" evidence="2">
    <location>
        <begin position="1"/>
        <end position="83"/>
    </location>
</feature>
<dbReference type="PANTHER" id="PTHR38120">
    <property type="entry name" value="EXPRESSED PROTEIN"/>
    <property type="match status" value="1"/>
</dbReference>
<proteinExistence type="predicted"/>
<protein>
    <submittedName>
        <fullName evidence="3">Uncharacterized protein</fullName>
    </submittedName>
</protein>
<evidence type="ECO:0000256" key="1">
    <source>
        <dbReference type="SAM" id="Coils"/>
    </source>
</evidence>
<reference evidence="3 4" key="1">
    <citation type="submission" date="2015-05" db="EMBL/GenBank/DDBJ databases">
        <authorList>
            <person name="Wang D.B."/>
            <person name="Wang M."/>
        </authorList>
    </citation>
    <scope>NUCLEOTIDE SEQUENCE [LARGE SCALE GENOMIC DNA]</scope>
    <source>
        <strain evidence="3">VL1</strain>
    </source>
</reference>
<accession>A0A0G4M357</accession>
<dbReference type="Proteomes" id="UP000044602">
    <property type="component" value="Unassembled WGS sequence"/>
</dbReference>
<feature type="coiled-coil region" evidence="1">
    <location>
        <begin position="84"/>
        <end position="188"/>
    </location>
</feature>
<keyword evidence="1" id="KW-0175">Coiled coil</keyword>
<dbReference type="PANTHER" id="PTHR38120:SF1">
    <property type="entry name" value="M PROTEIN, SEROTYPE 2.1"/>
    <property type="match status" value="1"/>
</dbReference>
<dbReference type="EMBL" id="CVQH01020685">
    <property type="protein sequence ID" value="CRK28285.1"/>
    <property type="molecule type" value="Genomic_DNA"/>
</dbReference>